<organism evidence="1 2">
    <name type="scientific">Pistacia integerrima</name>
    <dbReference type="NCBI Taxonomy" id="434235"/>
    <lineage>
        <taxon>Eukaryota</taxon>
        <taxon>Viridiplantae</taxon>
        <taxon>Streptophyta</taxon>
        <taxon>Embryophyta</taxon>
        <taxon>Tracheophyta</taxon>
        <taxon>Spermatophyta</taxon>
        <taxon>Magnoliopsida</taxon>
        <taxon>eudicotyledons</taxon>
        <taxon>Gunneridae</taxon>
        <taxon>Pentapetalae</taxon>
        <taxon>rosids</taxon>
        <taxon>malvids</taxon>
        <taxon>Sapindales</taxon>
        <taxon>Anacardiaceae</taxon>
        <taxon>Pistacia</taxon>
    </lineage>
</organism>
<evidence type="ECO:0000313" key="2">
    <source>
        <dbReference type="Proteomes" id="UP001163603"/>
    </source>
</evidence>
<evidence type="ECO:0000313" key="1">
    <source>
        <dbReference type="EMBL" id="KAJ0018031.1"/>
    </source>
</evidence>
<proteinExistence type="predicted"/>
<protein>
    <submittedName>
        <fullName evidence="1">Uncharacterized protein</fullName>
    </submittedName>
</protein>
<sequence length="135" mass="15703">MVGLSTLFVSIITMMVAFSTTLLLAYHDRLNCVTMLTIIITSVPATLYIMLHYPLLGDIFCSTYHSRFLFKPSKHVQHTILGFCLSQVNPFYCIVLYLLCSKFSLLKVIERFIFNFPYIISQEDYNMIIYYVLKT</sequence>
<dbReference type="EMBL" id="CM047747">
    <property type="protein sequence ID" value="KAJ0018031.1"/>
    <property type="molecule type" value="Genomic_DNA"/>
</dbReference>
<accession>A0ACC0XLJ4</accession>
<comment type="caution">
    <text evidence="1">The sequence shown here is derived from an EMBL/GenBank/DDBJ whole genome shotgun (WGS) entry which is preliminary data.</text>
</comment>
<dbReference type="Proteomes" id="UP001163603">
    <property type="component" value="Chromosome 12"/>
</dbReference>
<reference evidence="2" key="1">
    <citation type="journal article" date="2023" name="G3 (Bethesda)">
        <title>Genome assembly and association tests identify interacting loci associated with vigor, precocity, and sex in interspecific pistachio rootstocks.</title>
        <authorList>
            <person name="Palmer W."/>
            <person name="Jacygrad E."/>
            <person name="Sagayaradj S."/>
            <person name="Cavanaugh K."/>
            <person name="Han R."/>
            <person name="Bertier L."/>
            <person name="Beede B."/>
            <person name="Kafkas S."/>
            <person name="Golino D."/>
            <person name="Preece J."/>
            <person name="Michelmore R."/>
        </authorList>
    </citation>
    <scope>NUCLEOTIDE SEQUENCE [LARGE SCALE GENOMIC DNA]</scope>
</reference>
<keyword evidence="2" id="KW-1185">Reference proteome</keyword>
<gene>
    <name evidence="1" type="ORF">Pint_12182</name>
</gene>
<name>A0ACC0XLJ4_9ROSI</name>